<evidence type="ECO:0000313" key="3">
    <source>
        <dbReference type="Proteomes" id="UP001432011"/>
    </source>
</evidence>
<dbReference type="InterPro" id="IPR009081">
    <property type="entry name" value="PP-bd_ACP"/>
</dbReference>
<sequence length="79" mass="8568">MDDVAILESIRRQTVAVVPEIDPAEITPDRSLADLGCNSVDRADIVTAVMEELAIEVPLSEFRQGAPVGELVELLRTHA</sequence>
<evidence type="ECO:0000313" key="2">
    <source>
        <dbReference type="EMBL" id="WUP77848.1"/>
    </source>
</evidence>
<keyword evidence="3" id="KW-1185">Reference proteome</keyword>
<name>A0ABZ1SXX1_9ACTN</name>
<dbReference type="Pfam" id="PF00550">
    <property type="entry name" value="PP-binding"/>
    <property type="match status" value="1"/>
</dbReference>
<dbReference type="PROSITE" id="PS50075">
    <property type="entry name" value="CARRIER"/>
    <property type="match status" value="1"/>
</dbReference>
<dbReference type="InterPro" id="IPR036736">
    <property type="entry name" value="ACP-like_sf"/>
</dbReference>
<dbReference type="Gene3D" id="1.10.1200.10">
    <property type="entry name" value="ACP-like"/>
    <property type="match status" value="1"/>
</dbReference>
<accession>A0ABZ1SXX1</accession>
<dbReference type="SUPFAM" id="SSF47336">
    <property type="entry name" value="ACP-like"/>
    <property type="match status" value="1"/>
</dbReference>
<feature type="domain" description="Carrier" evidence="1">
    <location>
        <begin position="2"/>
        <end position="79"/>
    </location>
</feature>
<dbReference type="RefSeq" id="WP_142648894.1">
    <property type="nucleotide sequence ID" value="NZ_CP108085.1"/>
</dbReference>
<proteinExistence type="predicted"/>
<evidence type="ECO:0000259" key="1">
    <source>
        <dbReference type="PROSITE" id="PS50075"/>
    </source>
</evidence>
<dbReference type="EMBL" id="CP108085">
    <property type="protein sequence ID" value="WUP77848.1"/>
    <property type="molecule type" value="Genomic_DNA"/>
</dbReference>
<gene>
    <name evidence="2" type="ORF">OG913_12850</name>
</gene>
<dbReference type="Proteomes" id="UP001432011">
    <property type="component" value="Chromosome"/>
</dbReference>
<protein>
    <submittedName>
        <fullName evidence="2">Phosphopantetheine-binding protein</fullName>
    </submittedName>
</protein>
<organism evidence="2 3">
    <name type="scientific">Microbispora hainanensis</name>
    <dbReference type="NCBI Taxonomy" id="568844"/>
    <lineage>
        <taxon>Bacteria</taxon>
        <taxon>Bacillati</taxon>
        <taxon>Actinomycetota</taxon>
        <taxon>Actinomycetes</taxon>
        <taxon>Streptosporangiales</taxon>
        <taxon>Streptosporangiaceae</taxon>
        <taxon>Microbispora</taxon>
    </lineage>
</organism>
<reference evidence="2" key="1">
    <citation type="submission" date="2022-10" db="EMBL/GenBank/DDBJ databases">
        <title>The complete genomes of actinobacterial strains from the NBC collection.</title>
        <authorList>
            <person name="Joergensen T.S."/>
            <person name="Alvarez Arevalo M."/>
            <person name="Sterndorff E.B."/>
            <person name="Faurdal D."/>
            <person name="Vuksanovic O."/>
            <person name="Mourched A.-S."/>
            <person name="Charusanti P."/>
            <person name="Shaw S."/>
            <person name="Blin K."/>
            <person name="Weber T."/>
        </authorList>
    </citation>
    <scope>NUCLEOTIDE SEQUENCE</scope>
    <source>
        <strain evidence="2">NBC_00254</strain>
    </source>
</reference>